<comment type="caution">
    <text evidence="2">The sequence shown here is derived from an EMBL/GenBank/DDBJ whole genome shotgun (WGS) entry which is preliminary data.</text>
</comment>
<evidence type="ECO:0000313" key="3">
    <source>
        <dbReference type="Proteomes" id="UP000471640"/>
    </source>
</evidence>
<dbReference type="Proteomes" id="UP000471640">
    <property type="component" value="Unassembled WGS sequence"/>
</dbReference>
<accession>A0A6P1E221</accession>
<keyword evidence="1" id="KW-0732">Signal</keyword>
<dbReference type="EMBL" id="JAAIJR010000158">
    <property type="protein sequence ID" value="NEX23116.1"/>
    <property type="molecule type" value="Genomic_DNA"/>
</dbReference>
<gene>
    <name evidence="2" type="ORF">G3480_22925</name>
</gene>
<reference evidence="2 3" key="2">
    <citation type="submission" date="2020-02" db="EMBL/GenBank/DDBJ databases">
        <title>Genome sequences of Thiorhodococcus mannitoliphagus and Thiorhodococcus minor, purple sulfur photosynthetic bacteria in the gammaproteobacterial family, Chromatiaceae.</title>
        <authorList>
            <person name="Aviles F.A."/>
            <person name="Meyer T.E."/>
            <person name="Kyndt J.A."/>
        </authorList>
    </citation>
    <scope>NUCLEOTIDE SEQUENCE [LARGE SCALE GENOMIC DNA]</scope>
    <source>
        <strain evidence="2 3">DSM 18266</strain>
    </source>
</reference>
<feature type="chain" id="PRO_5026885498" evidence="1">
    <location>
        <begin position="20"/>
        <end position="110"/>
    </location>
</feature>
<dbReference type="AlphaFoldDB" id="A0A6P1E221"/>
<reference evidence="3" key="1">
    <citation type="journal article" date="2020" name="Microbiol. Resour. Announc.">
        <title>Draft Genome Sequences of Thiorhodococcus mannitoliphagus and Thiorhodococcus minor, Purple Sulfur Photosynthetic Bacteria in the Gammaproteobacterial Family Chromatiaceae.</title>
        <authorList>
            <person name="Aviles F.A."/>
            <person name="Meyer T.E."/>
            <person name="Kyndt J.A."/>
        </authorList>
    </citation>
    <scope>NUCLEOTIDE SEQUENCE [LARGE SCALE GENOMIC DNA]</scope>
    <source>
        <strain evidence="3">DSM 18266</strain>
    </source>
</reference>
<evidence type="ECO:0000256" key="1">
    <source>
        <dbReference type="SAM" id="SignalP"/>
    </source>
</evidence>
<sequence>MIKHLLILATLPTSLTANAVCIKDQPEIGDIGPSSERVCEALARRFPEAAIAIEDRSIRSPTAVSVDASVDGKPISLTYVLSGYSWQLDEPGARIVDVPTTPVGLPVLDQ</sequence>
<name>A0A6P1E221_9GAMM</name>
<evidence type="ECO:0000313" key="2">
    <source>
        <dbReference type="EMBL" id="NEX23116.1"/>
    </source>
</evidence>
<dbReference type="RefSeq" id="WP_164656434.1">
    <property type="nucleotide sequence ID" value="NZ_JAAIJR010000158.1"/>
</dbReference>
<protein>
    <submittedName>
        <fullName evidence="2">Uncharacterized protein</fullName>
    </submittedName>
</protein>
<feature type="signal peptide" evidence="1">
    <location>
        <begin position="1"/>
        <end position="19"/>
    </location>
</feature>
<keyword evidence="3" id="KW-1185">Reference proteome</keyword>
<organism evidence="2 3">
    <name type="scientific">Thiorhodococcus mannitoliphagus</name>
    <dbReference type="NCBI Taxonomy" id="329406"/>
    <lineage>
        <taxon>Bacteria</taxon>
        <taxon>Pseudomonadati</taxon>
        <taxon>Pseudomonadota</taxon>
        <taxon>Gammaproteobacteria</taxon>
        <taxon>Chromatiales</taxon>
        <taxon>Chromatiaceae</taxon>
        <taxon>Thiorhodococcus</taxon>
    </lineage>
</organism>
<proteinExistence type="predicted"/>